<evidence type="ECO:0000313" key="3">
    <source>
        <dbReference type="EMBL" id="MDH8678585.1"/>
    </source>
</evidence>
<comment type="caution">
    <text evidence="3">The sequence shown here is derived from an EMBL/GenBank/DDBJ whole genome shotgun (WGS) entry which is preliminary data.</text>
</comment>
<reference evidence="3 4" key="1">
    <citation type="submission" date="2023-04" db="EMBL/GenBank/DDBJ databases">
        <title>Fusibacter bizertensis strain WBS, isolated from littoral bottom sediments of the Arctic seas - biochemical and genomic analysis.</title>
        <authorList>
            <person name="Brioukhanov A.L."/>
        </authorList>
    </citation>
    <scope>NUCLEOTIDE SEQUENCE [LARGE SCALE GENOMIC DNA]</scope>
    <source>
        <strain evidence="3 4">WBS</strain>
    </source>
</reference>
<dbReference type="InterPro" id="IPR019734">
    <property type="entry name" value="TPR_rpt"/>
</dbReference>
<dbReference type="Gene3D" id="1.25.40.10">
    <property type="entry name" value="Tetratricopeptide repeat domain"/>
    <property type="match status" value="1"/>
</dbReference>
<keyword evidence="4" id="KW-1185">Reference proteome</keyword>
<dbReference type="RefSeq" id="WP_281094436.1">
    <property type="nucleotide sequence ID" value="NZ_JARYZI010000006.1"/>
</dbReference>
<dbReference type="SUPFAM" id="SSF48452">
    <property type="entry name" value="TPR-like"/>
    <property type="match status" value="1"/>
</dbReference>
<feature type="domain" description="Glycosyltransferase 2-like" evidence="2">
    <location>
        <begin position="4"/>
        <end position="107"/>
    </location>
</feature>
<name>A0ABT6NDS7_9FIRM</name>
<dbReference type="GO" id="GO:0016757">
    <property type="term" value="F:glycosyltransferase activity"/>
    <property type="evidence" value="ECO:0007669"/>
    <property type="project" value="UniProtKB-KW"/>
</dbReference>
<feature type="repeat" description="TPR" evidence="1">
    <location>
        <begin position="198"/>
        <end position="231"/>
    </location>
</feature>
<dbReference type="CDD" id="cd02511">
    <property type="entry name" value="Beta4Glucosyltransferase"/>
    <property type="match status" value="1"/>
</dbReference>
<dbReference type="PROSITE" id="PS50005">
    <property type="entry name" value="TPR"/>
    <property type="match status" value="1"/>
</dbReference>
<dbReference type="EC" id="2.4.-.-" evidence="3"/>
<evidence type="ECO:0000313" key="4">
    <source>
        <dbReference type="Proteomes" id="UP001158045"/>
    </source>
</evidence>
<gene>
    <name evidence="3" type="ORF">QE109_10530</name>
</gene>
<dbReference type="EMBL" id="JARYZI010000006">
    <property type="protein sequence ID" value="MDH8678585.1"/>
    <property type="molecule type" value="Genomic_DNA"/>
</dbReference>
<dbReference type="Gene3D" id="3.90.550.10">
    <property type="entry name" value="Spore Coat Polysaccharide Biosynthesis Protein SpsA, Chain A"/>
    <property type="match status" value="1"/>
</dbReference>
<keyword evidence="1" id="KW-0802">TPR repeat</keyword>
<dbReference type="InterPro" id="IPR011990">
    <property type="entry name" value="TPR-like_helical_dom_sf"/>
</dbReference>
<protein>
    <submittedName>
        <fullName evidence="3">Glycosyltransferase</fullName>
        <ecNumber evidence="3">2.4.-.-</ecNumber>
    </submittedName>
</protein>
<dbReference type="InterPro" id="IPR001173">
    <property type="entry name" value="Glyco_trans_2-like"/>
</dbReference>
<organism evidence="3 4">
    <name type="scientific">Fusibacter bizertensis</name>
    <dbReference type="NCBI Taxonomy" id="1488331"/>
    <lineage>
        <taxon>Bacteria</taxon>
        <taxon>Bacillati</taxon>
        <taxon>Bacillota</taxon>
        <taxon>Clostridia</taxon>
        <taxon>Eubacteriales</taxon>
        <taxon>Eubacteriales Family XII. Incertae Sedis</taxon>
        <taxon>Fusibacter</taxon>
    </lineage>
</organism>
<dbReference type="SUPFAM" id="SSF53448">
    <property type="entry name" value="Nucleotide-diphospho-sugar transferases"/>
    <property type="match status" value="1"/>
</dbReference>
<dbReference type="InterPro" id="IPR029044">
    <property type="entry name" value="Nucleotide-diphossugar_trans"/>
</dbReference>
<sequence>MKLSVCMMVKNEEANLERCLNSLKNIRSKVSSELIIVDTGSTDRTIEIAKSFDAKVYEHKWNNNFSEMRNISISYCNGEWVMIIDADEELVDDTLLIKQLNQKNNDVNAIALELQNIINSNGKIGSKIVTMRLFRNDGKFHYKGVVHNLPVVYGNVIKIDALLNHYGYIADDAQLMEAKYQRTSKLLKQELEKDPKNIYYLYQLGTTYDMHNENDKAIELYNQAYTIIREDNSLYNEHFYLYGAYAKVLVYANRYEEAIKIANEGLLIKSDYIDLMYFGGLSNLILKKFPEGIELVKRYLSYIDKIVDSDIFNNPNVQLYTINSKTEVLVNLASAYITQRVYDESISITLKLLQDLDEESEYFEKCVNNYIVACVESSKFSLLDALYENISQNRWDNVDVMIYTILKNKIEINSDSRNHILSNLPTYLGKLFKWFYGSDRDNKTVELDINKNMYFINNGISEMILFLLETKNKSDEFFVFIDESTLMQHFGELIGENETQLRIMLLDYLEMVENGSTFNELYIKRIILKVIALNDFYSISEDNYFDKYINAGLDQLSYKYSELFLKNNTGKQYLNSEEQYFACLYNLSKNFDKYFVHYALEIFPQYSRKTLNWIEKNIVNDESNVNRETNELVAKIKTNIQVLIDSDKKEEAMNLINEYLEIYPNDIEMVLMKSEMMLLN</sequence>
<dbReference type="Pfam" id="PF00535">
    <property type="entry name" value="Glycos_transf_2"/>
    <property type="match status" value="1"/>
</dbReference>
<accession>A0ABT6NDS7</accession>
<dbReference type="Proteomes" id="UP001158045">
    <property type="component" value="Unassembled WGS sequence"/>
</dbReference>
<keyword evidence="3" id="KW-0328">Glycosyltransferase</keyword>
<proteinExistence type="predicted"/>
<keyword evidence="3" id="KW-0808">Transferase</keyword>
<dbReference type="PANTHER" id="PTHR43630:SF2">
    <property type="entry name" value="GLYCOSYLTRANSFERASE"/>
    <property type="match status" value="1"/>
</dbReference>
<dbReference type="PANTHER" id="PTHR43630">
    <property type="entry name" value="POLY-BETA-1,6-N-ACETYL-D-GLUCOSAMINE SYNTHASE"/>
    <property type="match status" value="1"/>
</dbReference>
<evidence type="ECO:0000259" key="2">
    <source>
        <dbReference type="Pfam" id="PF00535"/>
    </source>
</evidence>
<evidence type="ECO:0000256" key="1">
    <source>
        <dbReference type="PROSITE-ProRule" id="PRU00339"/>
    </source>
</evidence>